<name>A0A919CQ56_9PROT</name>
<dbReference type="InterPro" id="IPR023214">
    <property type="entry name" value="HAD_sf"/>
</dbReference>
<evidence type="ECO:0000256" key="2">
    <source>
        <dbReference type="SAM" id="SignalP"/>
    </source>
</evidence>
<dbReference type="PANTHER" id="PTHR31284">
    <property type="entry name" value="ACID PHOSPHATASE-LIKE PROTEIN"/>
    <property type="match status" value="1"/>
</dbReference>
<organism evidence="3 4">
    <name type="scientific">Thalassobaculum fulvum</name>
    <dbReference type="NCBI Taxonomy" id="1633335"/>
    <lineage>
        <taxon>Bacteria</taxon>
        <taxon>Pseudomonadati</taxon>
        <taxon>Pseudomonadota</taxon>
        <taxon>Alphaproteobacteria</taxon>
        <taxon>Rhodospirillales</taxon>
        <taxon>Thalassobaculaceae</taxon>
        <taxon>Thalassobaculum</taxon>
    </lineage>
</organism>
<proteinExistence type="predicted"/>
<dbReference type="SFLD" id="SFLDS00003">
    <property type="entry name" value="Haloacid_Dehalogenase"/>
    <property type="match status" value="1"/>
</dbReference>
<evidence type="ECO:0000256" key="1">
    <source>
        <dbReference type="ARBA" id="ARBA00022729"/>
    </source>
</evidence>
<dbReference type="GO" id="GO:0009279">
    <property type="term" value="C:cell outer membrane"/>
    <property type="evidence" value="ECO:0007669"/>
    <property type="project" value="InterPro"/>
</dbReference>
<accession>A0A919CQ56</accession>
<comment type="caution">
    <text evidence="3">The sequence shown here is derived from an EMBL/GenBank/DDBJ whole genome shotgun (WGS) entry which is preliminary data.</text>
</comment>
<protein>
    <submittedName>
        <fullName evidence="3">Acid phosphatase</fullName>
    </submittedName>
</protein>
<dbReference type="SFLD" id="SFLDG01125">
    <property type="entry name" value="C1.1:_Acid_Phosphatase_Like"/>
    <property type="match status" value="1"/>
</dbReference>
<feature type="chain" id="PRO_5037111196" evidence="2">
    <location>
        <begin position="32"/>
        <end position="291"/>
    </location>
</feature>
<evidence type="ECO:0000313" key="4">
    <source>
        <dbReference type="Proteomes" id="UP000630353"/>
    </source>
</evidence>
<evidence type="ECO:0000313" key="3">
    <source>
        <dbReference type="EMBL" id="GHD53254.1"/>
    </source>
</evidence>
<keyword evidence="1 2" id="KW-0732">Signal</keyword>
<dbReference type="Pfam" id="PF03767">
    <property type="entry name" value="Acid_phosphat_B"/>
    <property type="match status" value="1"/>
</dbReference>
<keyword evidence="4" id="KW-1185">Reference proteome</keyword>
<dbReference type="EMBL" id="BMZS01000006">
    <property type="protein sequence ID" value="GHD53254.1"/>
    <property type="molecule type" value="Genomic_DNA"/>
</dbReference>
<dbReference type="Gene3D" id="3.40.50.1000">
    <property type="entry name" value="HAD superfamily/HAD-like"/>
    <property type="match status" value="1"/>
</dbReference>
<sequence>MFDTMHRRPLAGLVAAGLFALTAAGSTSALAADPAPNDGLNATYWTQRAVEFKANAYGLYKLAELRLDQALADNSWTALPGEQASGYESLPTAVILDLDETVMDNSGYQAWTVKSGNGFSSKTWTAYVNTETSGAVPGSLEFIKYAQSKGVAIFYVSNRKDIEEKATIANLKSLGYPVADDGSNVLVRGEKEEWKKSAKSPRRMAVGATHRVLLNIGDNLGDFTDESDGTPDERLAVYKKHQDMWGKQWIMIANPTYGSWEGAAFGFNWKLSDGEKRQMKLDKLDAWKGPE</sequence>
<reference evidence="3" key="1">
    <citation type="journal article" date="2014" name="Int. J. Syst. Evol. Microbiol.">
        <title>Complete genome sequence of Corynebacterium casei LMG S-19264T (=DSM 44701T), isolated from a smear-ripened cheese.</title>
        <authorList>
            <consortium name="US DOE Joint Genome Institute (JGI-PGF)"/>
            <person name="Walter F."/>
            <person name="Albersmeier A."/>
            <person name="Kalinowski J."/>
            <person name="Ruckert C."/>
        </authorList>
    </citation>
    <scope>NUCLEOTIDE SEQUENCE</scope>
    <source>
        <strain evidence="3">KCTC 42651</strain>
    </source>
</reference>
<dbReference type="PANTHER" id="PTHR31284:SF10">
    <property type="entry name" value="ACID PHOSPHATASE-LIKE PROTEIN"/>
    <property type="match status" value="1"/>
</dbReference>
<feature type="signal peptide" evidence="2">
    <location>
        <begin position="1"/>
        <end position="31"/>
    </location>
</feature>
<dbReference type="RefSeq" id="WP_189990922.1">
    <property type="nucleotide sequence ID" value="NZ_BMZS01000006.1"/>
</dbReference>
<reference evidence="3" key="2">
    <citation type="submission" date="2020-09" db="EMBL/GenBank/DDBJ databases">
        <authorList>
            <person name="Sun Q."/>
            <person name="Kim S."/>
        </authorList>
    </citation>
    <scope>NUCLEOTIDE SEQUENCE</scope>
    <source>
        <strain evidence="3">KCTC 42651</strain>
    </source>
</reference>
<gene>
    <name evidence="3" type="primary">lppC</name>
    <name evidence="3" type="ORF">GCM10017083_29720</name>
</gene>
<dbReference type="PIRSF" id="PIRSF019271">
    <property type="entry name" value="Acid_Ptase_C"/>
    <property type="match status" value="1"/>
</dbReference>
<dbReference type="InterPro" id="IPR036412">
    <property type="entry name" value="HAD-like_sf"/>
</dbReference>
<dbReference type="InterPro" id="IPR005519">
    <property type="entry name" value="Acid_phosphat_B-like"/>
</dbReference>
<dbReference type="InterPro" id="IPR006423">
    <property type="entry name" value="Lipo_e_P4"/>
</dbReference>
<dbReference type="AlphaFoldDB" id="A0A919CQ56"/>
<dbReference type="SUPFAM" id="SSF56784">
    <property type="entry name" value="HAD-like"/>
    <property type="match status" value="1"/>
</dbReference>
<dbReference type="Proteomes" id="UP000630353">
    <property type="component" value="Unassembled WGS sequence"/>
</dbReference>